<keyword evidence="1" id="KW-0812">Transmembrane</keyword>
<sequence length="919" mass="104924">MWILNTAKTNFLLIFVIILCSYTLYTTAVIREFSHKEEIDYGQVLPRIWDSKAYDDGTMVIRIIRKNATTSINNYLCFYEVLSLRIINLDGTVVEKNLKLNIQSFNYCVFQMVSGGEWGEWMEFLQYFLIKKNQILITYYNATDFNDPSTYVEWGMVMDFDGNISSRSSIGKPFIDNNLQLAIPNYQIVLNINREKGFMRYVRNNKTNHMDWKQFRIEPDGAITELTSGGLVLYGEVGVFVGIHTVNEGYAFIFSNSTLNANNPLSPRGQVSILPIGYNQNPSPSLLIYQTTTPNLNFTFLFCDIAFFEVGHVCILTISQTVPTGTSASESFYIKINFLSSGSVLSFQSQANSLILPNVNPNPNLVWAVNSLTFGGYLLTNIVPTGPDQHFIYGFLIDGYNSALIPWEFHNPVPLGIKGVYQILRNNTLLVSQLETEYYYWRFQVIDLPKFNGNKDKGYLNFNNFNVESTDPTINSTISPDIQNVKINFYGPVELSDGNLTIYQLIDNKPYLRQYITKSSCTVSIDGKTVIAKILDSTFSVSGGIYYIKMDNNFVRDKTYKESLLGIRDNIWNFNVKQKEVPFAPSMNGLLRLTPDGTKYFDRLSQKNRSDFFNNLLNDLAKAIPVPRSRLTSDEKTQLDLSVNEKQYLISIGVEETRVDNDYLSVETVFNNINTMVKSKDLTLINDGQASKYLDQSYGFIRTLDLWKTYKYKLLGIFLIIGLLIVLFFFARRRNSNGNNIAILQLGLIIFDLVIDITFINYNAKDVPVLYFPSIVFVTVPIGINTILAFYLITQENKRQQFLEWFMAHRKVASIFTILASTDIEALSILYSNLAGFSSFNAPFSDDAKSKIFWGACLNIFIEDIPQVIIQILYKHYTITYDIIPLLTLISSVVNLTINIIGRLYQVTIHLRNSKYSQV</sequence>
<evidence type="ECO:0000313" key="2">
    <source>
        <dbReference type="EMBL" id="PKY47280.1"/>
    </source>
</evidence>
<dbReference type="VEuPathDB" id="FungiDB:RhiirFUN_007336"/>
<keyword evidence="3" id="KW-1185">Reference proteome</keyword>
<feature type="transmembrane region" description="Helical" evidence="1">
    <location>
        <begin position="712"/>
        <end position="731"/>
    </location>
</feature>
<name>A0A2I1GKW1_9GLOM</name>
<evidence type="ECO:0000256" key="1">
    <source>
        <dbReference type="SAM" id="Phobius"/>
    </source>
</evidence>
<dbReference type="VEuPathDB" id="FungiDB:RhiirA1_423327"/>
<feature type="transmembrane region" description="Helical" evidence="1">
    <location>
        <begin position="743"/>
        <end position="764"/>
    </location>
</feature>
<dbReference type="VEuPathDB" id="FungiDB:FUN_005159"/>
<evidence type="ECO:0000313" key="3">
    <source>
        <dbReference type="Proteomes" id="UP000234323"/>
    </source>
</evidence>
<reference evidence="2 3" key="1">
    <citation type="submission" date="2015-10" db="EMBL/GenBank/DDBJ databases">
        <title>Genome analyses suggest a sexual origin of heterokaryosis in a supposedly ancient asexual fungus.</title>
        <authorList>
            <person name="Ropars J."/>
            <person name="Sedzielewska K."/>
            <person name="Noel J."/>
            <person name="Charron P."/>
            <person name="Farinelli L."/>
            <person name="Marton T."/>
            <person name="Kruger M."/>
            <person name="Pelin A."/>
            <person name="Brachmann A."/>
            <person name="Corradi N."/>
        </authorList>
    </citation>
    <scope>NUCLEOTIDE SEQUENCE [LARGE SCALE GENOMIC DNA]</scope>
    <source>
        <strain evidence="2 3">A4</strain>
    </source>
</reference>
<keyword evidence="1" id="KW-0472">Membrane</keyword>
<proteinExistence type="predicted"/>
<feature type="transmembrane region" description="Helical" evidence="1">
    <location>
        <begin position="886"/>
        <end position="905"/>
    </location>
</feature>
<dbReference type="AlphaFoldDB" id="A0A2I1GKW1"/>
<accession>A0A2I1GKW1</accession>
<feature type="transmembrane region" description="Helical" evidence="1">
    <location>
        <begin position="812"/>
        <end position="832"/>
    </location>
</feature>
<organism evidence="2 3">
    <name type="scientific">Rhizophagus irregularis</name>
    <dbReference type="NCBI Taxonomy" id="588596"/>
    <lineage>
        <taxon>Eukaryota</taxon>
        <taxon>Fungi</taxon>
        <taxon>Fungi incertae sedis</taxon>
        <taxon>Mucoromycota</taxon>
        <taxon>Glomeromycotina</taxon>
        <taxon>Glomeromycetes</taxon>
        <taxon>Glomerales</taxon>
        <taxon>Glomeraceae</taxon>
        <taxon>Rhizophagus</taxon>
    </lineage>
</organism>
<keyword evidence="1" id="KW-1133">Transmembrane helix</keyword>
<dbReference type="EMBL" id="LLXI01000531">
    <property type="protein sequence ID" value="PKY47280.1"/>
    <property type="molecule type" value="Genomic_DNA"/>
</dbReference>
<protein>
    <submittedName>
        <fullName evidence="2">Uncharacterized protein</fullName>
    </submittedName>
</protein>
<comment type="caution">
    <text evidence="2">The sequence shown here is derived from an EMBL/GenBank/DDBJ whole genome shotgun (WGS) entry which is preliminary data.</text>
</comment>
<feature type="transmembrane region" description="Helical" evidence="1">
    <location>
        <begin position="770"/>
        <end position="792"/>
    </location>
</feature>
<gene>
    <name evidence="2" type="ORF">RhiirA4_462411</name>
</gene>
<feature type="transmembrane region" description="Helical" evidence="1">
    <location>
        <begin position="12"/>
        <end position="30"/>
    </location>
</feature>
<dbReference type="Proteomes" id="UP000234323">
    <property type="component" value="Unassembled WGS sequence"/>
</dbReference>